<dbReference type="NCBIfam" id="TIGR00444">
    <property type="entry name" value="mazG"/>
    <property type="match status" value="1"/>
</dbReference>
<dbReference type="Pfam" id="PF03819">
    <property type="entry name" value="MazG"/>
    <property type="match status" value="2"/>
</dbReference>
<dbReference type="InterPro" id="IPR048011">
    <property type="entry name" value="NTP-PPase_MazG-like_C"/>
</dbReference>
<dbReference type="GO" id="GO:0046047">
    <property type="term" value="P:TTP catabolic process"/>
    <property type="evidence" value="ECO:0007669"/>
    <property type="project" value="TreeGrafter"/>
</dbReference>
<dbReference type="KEGG" id="sgy:Sgly_0202"/>
<dbReference type="InterPro" id="IPR011551">
    <property type="entry name" value="NTP_PyrPHydrolase_MazG"/>
</dbReference>
<organism evidence="2 3">
    <name type="scientific">Syntrophobotulus glycolicus (strain DSM 8271 / FlGlyR)</name>
    <dbReference type="NCBI Taxonomy" id="645991"/>
    <lineage>
        <taxon>Bacteria</taxon>
        <taxon>Bacillati</taxon>
        <taxon>Bacillota</taxon>
        <taxon>Clostridia</taxon>
        <taxon>Eubacteriales</taxon>
        <taxon>Desulfitobacteriaceae</taxon>
        <taxon>Syntrophobotulus</taxon>
    </lineage>
</organism>
<dbReference type="GO" id="GO:0006950">
    <property type="term" value="P:response to stress"/>
    <property type="evidence" value="ECO:0007669"/>
    <property type="project" value="UniProtKB-ARBA"/>
</dbReference>
<dbReference type="AlphaFoldDB" id="F0SW87"/>
<dbReference type="GO" id="GO:0046076">
    <property type="term" value="P:dTTP catabolic process"/>
    <property type="evidence" value="ECO:0007669"/>
    <property type="project" value="TreeGrafter"/>
</dbReference>
<dbReference type="GO" id="GO:0046061">
    <property type="term" value="P:dATP catabolic process"/>
    <property type="evidence" value="ECO:0007669"/>
    <property type="project" value="TreeGrafter"/>
</dbReference>
<dbReference type="CDD" id="cd11528">
    <property type="entry name" value="NTP-PPase_MazG_Nterm"/>
    <property type="match status" value="1"/>
</dbReference>
<dbReference type="SUPFAM" id="SSF101386">
    <property type="entry name" value="all-alpha NTP pyrophosphatases"/>
    <property type="match status" value="2"/>
</dbReference>
<dbReference type="GO" id="GO:0046052">
    <property type="term" value="P:UTP catabolic process"/>
    <property type="evidence" value="ECO:0007669"/>
    <property type="project" value="TreeGrafter"/>
</dbReference>
<dbReference type="InterPro" id="IPR048015">
    <property type="entry name" value="NTP-PPase_MazG-like_N"/>
</dbReference>
<dbReference type="InterPro" id="IPR004518">
    <property type="entry name" value="MazG-like_dom"/>
</dbReference>
<dbReference type="Proteomes" id="UP000007488">
    <property type="component" value="Chromosome"/>
</dbReference>
<gene>
    <name evidence="2" type="ordered locus">Sgly_0202</name>
</gene>
<proteinExistence type="predicted"/>
<dbReference type="CDD" id="cd11529">
    <property type="entry name" value="NTP-PPase_MazG_Cterm"/>
    <property type="match status" value="1"/>
</dbReference>
<dbReference type="GO" id="GO:0046081">
    <property type="term" value="P:dUTP catabolic process"/>
    <property type="evidence" value="ECO:0007669"/>
    <property type="project" value="TreeGrafter"/>
</dbReference>
<dbReference type="GO" id="GO:0006203">
    <property type="term" value="P:dGTP catabolic process"/>
    <property type="evidence" value="ECO:0007669"/>
    <property type="project" value="TreeGrafter"/>
</dbReference>
<dbReference type="HOGENOM" id="CLU_038356_0_1_9"/>
<feature type="domain" description="NTP pyrophosphohydrolase MazG-like" evidence="1">
    <location>
        <begin position="138"/>
        <end position="211"/>
    </location>
</feature>
<dbReference type="OrthoDB" id="9808939at2"/>
<accession>F0SW87</accession>
<dbReference type="RefSeq" id="WP_013623444.1">
    <property type="nucleotide sequence ID" value="NC_015172.1"/>
</dbReference>
<dbReference type="eggNOG" id="COG3956">
    <property type="taxonomic scope" value="Bacteria"/>
</dbReference>
<protein>
    <submittedName>
        <fullName evidence="2">MazG family protein</fullName>
    </submittedName>
</protein>
<dbReference type="NCBIfam" id="NF007113">
    <property type="entry name" value="PRK09562.1"/>
    <property type="match status" value="1"/>
</dbReference>
<name>F0SW87_SYNGF</name>
<dbReference type="FunFam" id="1.10.287.1080:FF:000001">
    <property type="entry name" value="Nucleoside triphosphate pyrophosphohydrolase"/>
    <property type="match status" value="1"/>
</dbReference>
<keyword evidence="3" id="KW-1185">Reference proteome</keyword>
<evidence type="ECO:0000313" key="3">
    <source>
        <dbReference type="Proteomes" id="UP000007488"/>
    </source>
</evidence>
<dbReference type="PANTHER" id="PTHR30522:SF0">
    <property type="entry name" value="NUCLEOSIDE TRIPHOSPHATE PYROPHOSPHOHYDROLASE"/>
    <property type="match status" value="1"/>
</dbReference>
<evidence type="ECO:0000313" key="2">
    <source>
        <dbReference type="EMBL" id="ADY54573.1"/>
    </source>
</evidence>
<reference evidence="2 3" key="1">
    <citation type="journal article" date="2011" name="Stand. Genomic Sci.">
        <title>Complete genome sequence of Syntrophobotulus glycolicus type strain (FlGlyR).</title>
        <authorList>
            <person name="Han C."/>
            <person name="Mwirichia R."/>
            <person name="Chertkov O."/>
            <person name="Held B."/>
            <person name="Lapidus A."/>
            <person name="Nolan M."/>
            <person name="Lucas S."/>
            <person name="Hammon N."/>
            <person name="Deshpande S."/>
            <person name="Cheng J.F."/>
            <person name="Tapia R."/>
            <person name="Goodwin L."/>
            <person name="Pitluck S."/>
            <person name="Huntemann M."/>
            <person name="Liolios K."/>
            <person name="Ivanova N."/>
            <person name="Pagani I."/>
            <person name="Mavromatis K."/>
            <person name="Ovchinikova G."/>
            <person name="Pati A."/>
            <person name="Chen A."/>
            <person name="Palaniappan K."/>
            <person name="Land M."/>
            <person name="Hauser L."/>
            <person name="Brambilla E.M."/>
            <person name="Rohde M."/>
            <person name="Spring S."/>
            <person name="Sikorski J."/>
            <person name="Goker M."/>
            <person name="Woyke T."/>
            <person name="Bristow J."/>
            <person name="Eisen J.A."/>
            <person name="Markowitz V."/>
            <person name="Hugenholtz P."/>
            <person name="Kyrpides N.C."/>
            <person name="Klenk H.P."/>
            <person name="Detter J.C."/>
        </authorList>
    </citation>
    <scope>NUCLEOTIDE SEQUENCE [LARGE SCALE GENOMIC DNA]</scope>
    <source>
        <strain evidence="3">DSM 8271 / FlGlyR</strain>
    </source>
</reference>
<sequence length="367" mass="41848">MKPLFRILGLTEPTMEKISLEKYRLLKDSARIWVLPPYGKWPEEMKREGLNVSLITPEDLIELLGTGTKRQFPDQDILLVIPGYVLPEGALVKKIKALGQDDYELSLEPVPPSNELDRLVGIMAELRSRQGCPWDKEQTHESLKKYLIEETYEVIEAIEIGDLHNFCEELGDLLLQIIFHAQIATENGGFDISKIIEGIAEKLIRRHPHVFGNEAAATSTEVLESWEKIKRAEKKDQVETGGTDYFHLPLGLPSLMLAEKTQKKAGKAGFDWDSYEGPLAKVEEETAELKQAIALGMGREEELGDLLFSIVNLARFFQIDSEEALRSSTQKFQKRFRKMLELMAEKNLSPEGMDLEQFDIYWEQAKK</sequence>
<dbReference type="GO" id="GO:0047429">
    <property type="term" value="F:nucleoside triphosphate diphosphatase activity"/>
    <property type="evidence" value="ECO:0007669"/>
    <property type="project" value="InterPro"/>
</dbReference>
<reference evidence="3" key="2">
    <citation type="submission" date="2011-02" db="EMBL/GenBank/DDBJ databases">
        <title>The complete genome of Syntrophobotulus glycolicus DSM 8271.</title>
        <authorList>
            <person name="Lucas S."/>
            <person name="Copeland A."/>
            <person name="Lapidus A."/>
            <person name="Bruce D."/>
            <person name="Goodwin L."/>
            <person name="Pitluck S."/>
            <person name="Kyrpides N."/>
            <person name="Mavromatis K."/>
            <person name="Pagani I."/>
            <person name="Ivanova N."/>
            <person name="Mikhailova N."/>
            <person name="Chertkov O."/>
            <person name="Held B."/>
            <person name="Detter J.C."/>
            <person name="Tapia R."/>
            <person name="Han C."/>
            <person name="Land M."/>
            <person name="Hauser L."/>
            <person name="Markowitz V."/>
            <person name="Cheng J.-F."/>
            <person name="Hugenholtz P."/>
            <person name="Woyke T."/>
            <person name="Wu D."/>
            <person name="Spring S."/>
            <person name="Schroeder M."/>
            <person name="Brambilla E."/>
            <person name="Klenk H.-P."/>
            <person name="Eisen J.A."/>
        </authorList>
    </citation>
    <scope>NUCLEOTIDE SEQUENCE [LARGE SCALE GENOMIC DNA]</scope>
    <source>
        <strain evidence="3">DSM 8271 / FlGlyR</strain>
    </source>
</reference>
<dbReference type="EMBL" id="CP002547">
    <property type="protein sequence ID" value="ADY54573.1"/>
    <property type="molecule type" value="Genomic_DNA"/>
</dbReference>
<feature type="domain" description="NTP pyrophosphohydrolase MazG-like" evidence="1">
    <location>
        <begin position="279"/>
        <end position="336"/>
    </location>
</feature>
<dbReference type="PANTHER" id="PTHR30522">
    <property type="entry name" value="NUCLEOSIDE TRIPHOSPHATE PYROPHOSPHOHYDROLASE"/>
    <property type="match status" value="1"/>
</dbReference>
<dbReference type="STRING" id="645991.Sgly_0202"/>
<dbReference type="Gene3D" id="1.10.287.1080">
    <property type="entry name" value="MazG-like"/>
    <property type="match status" value="2"/>
</dbReference>
<evidence type="ECO:0000259" key="1">
    <source>
        <dbReference type="Pfam" id="PF03819"/>
    </source>
</evidence>